<dbReference type="SUPFAM" id="SSF53850">
    <property type="entry name" value="Periplasmic binding protein-like II"/>
    <property type="match status" value="1"/>
</dbReference>
<dbReference type="PANTHER" id="PTHR43649:SF14">
    <property type="entry name" value="BLR3389 PROTEIN"/>
    <property type="match status" value="1"/>
</dbReference>
<evidence type="ECO:0000256" key="2">
    <source>
        <dbReference type="ARBA" id="ARBA00008520"/>
    </source>
</evidence>
<accession>A0A7W6CVD7</accession>
<evidence type="ECO:0000256" key="4">
    <source>
        <dbReference type="SAM" id="SignalP"/>
    </source>
</evidence>
<evidence type="ECO:0000313" key="6">
    <source>
        <dbReference type="Proteomes" id="UP000582090"/>
    </source>
</evidence>
<comment type="similarity">
    <text evidence="2">Belongs to the bacterial solute-binding protein 1 family.</text>
</comment>
<keyword evidence="6" id="KW-1185">Reference proteome</keyword>
<protein>
    <submittedName>
        <fullName evidence="5">Raffinose/stachyose/melibiose transport system substrate-binding protein</fullName>
    </submittedName>
</protein>
<dbReference type="Gene3D" id="3.40.190.10">
    <property type="entry name" value="Periplasmic binding protein-like II"/>
    <property type="match status" value="2"/>
</dbReference>
<comment type="subcellular location">
    <subcellularLocation>
        <location evidence="1">Periplasm</location>
    </subcellularLocation>
</comment>
<dbReference type="InterPro" id="IPR006059">
    <property type="entry name" value="SBP"/>
</dbReference>
<comment type="caution">
    <text evidence="5">The sequence shown here is derived from an EMBL/GenBank/DDBJ whole genome shotgun (WGS) entry which is preliminary data.</text>
</comment>
<dbReference type="RefSeq" id="WP_183898774.1">
    <property type="nucleotide sequence ID" value="NZ_JACIDW010000001.1"/>
</dbReference>
<dbReference type="AlphaFoldDB" id="A0A7W6CVD7"/>
<sequence>MFNDQGAKALLNSRAFVRSTATALALLIAAGSAMAETTIKWMHLEIDPTYIGVWKQIVKNYEAERPGTKIEMQFLENEAFKAKLPTLLQSSDAPDLFYSWGGGVLKQQLATGALLDLSEAMNAKDGAWLKTYNPASVKGLTYDGKIGAVPYSVGTVSFFYNKALFAKAGVDATTIKTWDDYLAAVKKIKDAGIVPIAGGGGEKWPIHFYWSYLVMRNGGQKVFDAAKNGEGEGFNDPAMIKAGEQLAELGKLEPFQPGYLGATWPQTLGVFGDGKAAMILGFQNTEANQRTNSGDKKGLSADNIGRFAFPAVTGGAGAVTDTLGGLNGWAVTKKAPPETLDFLAYLTNAENERTMAKAGMIIPVAVGAEDGVTDPLVHQAAQQLAGSTWHQNFFDQDLGPSVGRVVNDVSVAIVSGQMTPADGAQQIQDAFEQDQF</sequence>
<evidence type="ECO:0000313" key="5">
    <source>
        <dbReference type="EMBL" id="MBB3963096.1"/>
    </source>
</evidence>
<evidence type="ECO:0000256" key="1">
    <source>
        <dbReference type="ARBA" id="ARBA00004418"/>
    </source>
</evidence>
<organism evidence="5 6">
    <name type="scientific">Rhizobium metallidurans</name>
    <dbReference type="NCBI Taxonomy" id="1265931"/>
    <lineage>
        <taxon>Bacteria</taxon>
        <taxon>Pseudomonadati</taxon>
        <taxon>Pseudomonadota</taxon>
        <taxon>Alphaproteobacteria</taxon>
        <taxon>Hyphomicrobiales</taxon>
        <taxon>Rhizobiaceae</taxon>
        <taxon>Rhizobium/Agrobacterium group</taxon>
        <taxon>Rhizobium</taxon>
    </lineage>
</organism>
<feature type="signal peptide" evidence="4">
    <location>
        <begin position="1"/>
        <end position="35"/>
    </location>
</feature>
<proteinExistence type="inferred from homology"/>
<evidence type="ECO:0000256" key="3">
    <source>
        <dbReference type="ARBA" id="ARBA00022764"/>
    </source>
</evidence>
<dbReference type="Proteomes" id="UP000582090">
    <property type="component" value="Unassembled WGS sequence"/>
</dbReference>
<gene>
    <name evidence="5" type="ORF">GGQ67_000714</name>
</gene>
<name>A0A7W6CVD7_9HYPH</name>
<dbReference type="PANTHER" id="PTHR43649">
    <property type="entry name" value="ARABINOSE-BINDING PROTEIN-RELATED"/>
    <property type="match status" value="1"/>
</dbReference>
<dbReference type="GO" id="GO:0042597">
    <property type="term" value="C:periplasmic space"/>
    <property type="evidence" value="ECO:0007669"/>
    <property type="project" value="UniProtKB-SubCell"/>
</dbReference>
<dbReference type="EMBL" id="JACIDW010000001">
    <property type="protein sequence ID" value="MBB3963096.1"/>
    <property type="molecule type" value="Genomic_DNA"/>
</dbReference>
<feature type="chain" id="PRO_5030908876" evidence="4">
    <location>
        <begin position="36"/>
        <end position="436"/>
    </location>
</feature>
<reference evidence="5 6" key="1">
    <citation type="submission" date="2020-08" db="EMBL/GenBank/DDBJ databases">
        <title>Genomic Encyclopedia of Type Strains, Phase IV (KMG-IV): sequencing the most valuable type-strain genomes for metagenomic binning, comparative biology and taxonomic classification.</title>
        <authorList>
            <person name="Goeker M."/>
        </authorList>
    </citation>
    <scope>NUCLEOTIDE SEQUENCE [LARGE SCALE GENOMIC DNA]</scope>
    <source>
        <strain evidence="5 6">DSM 26575</strain>
    </source>
</reference>
<keyword evidence="4" id="KW-0732">Signal</keyword>
<dbReference type="InterPro" id="IPR050490">
    <property type="entry name" value="Bact_solute-bd_prot1"/>
</dbReference>
<dbReference type="Pfam" id="PF01547">
    <property type="entry name" value="SBP_bac_1"/>
    <property type="match status" value="1"/>
</dbReference>
<keyword evidence="3" id="KW-0574">Periplasm</keyword>